<dbReference type="Pfam" id="PF13383">
    <property type="entry name" value="Methyltransf_22"/>
    <property type="match status" value="1"/>
</dbReference>
<keyword evidence="1" id="KW-1133">Transmembrane helix</keyword>
<name>A0AAN8X381_HALRR</name>
<dbReference type="EMBL" id="JAXCGZ010015109">
    <property type="protein sequence ID" value="KAK7071269.1"/>
    <property type="molecule type" value="Genomic_DNA"/>
</dbReference>
<dbReference type="AlphaFoldDB" id="A0AAN8X381"/>
<evidence type="ECO:0000259" key="2">
    <source>
        <dbReference type="Pfam" id="PF13383"/>
    </source>
</evidence>
<organism evidence="3 4">
    <name type="scientific">Halocaridina rubra</name>
    <name type="common">Hawaiian red shrimp</name>
    <dbReference type="NCBI Taxonomy" id="373956"/>
    <lineage>
        <taxon>Eukaryota</taxon>
        <taxon>Metazoa</taxon>
        <taxon>Ecdysozoa</taxon>
        <taxon>Arthropoda</taxon>
        <taxon>Crustacea</taxon>
        <taxon>Multicrustacea</taxon>
        <taxon>Malacostraca</taxon>
        <taxon>Eumalacostraca</taxon>
        <taxon>Eucarida</taxon>
        <taxon>Decapoda</taxon>
        <taxon>Pleocyemata</taxon>
        <taxon>Caridea</taxon>
        <taxon>Atyoidea</taxon>
        <taxon>Atyidae</taxon>
        <taxon>Halocaridina</taxon>
    </lineage>
</organism>
<comment type="caution">
    <text evidence="3">The sequence shown here is derived from an EMBL/GenBank/DDBJ whole genome shotgun (WGS) entry which is preliminary data.</text>
</comment>
<gene>
    <name evidence="3" type="ORF">SK128_016454</name>
</gene>
<evidence type="ECO:0000256" key="1">
    <source>
        <dbReference type="SAM" id="Phobius"/>
    </source>
</evidence>
<evidence type="ECO:0000313" key="4">
    <source>
        <dbReference type="Proteomes" id="UP001381693"/>
    </source>
</evidence>
<dbReference type="PANTHER" id="PTHR32026">
    <property type="entry name" value="METHYLTRANSFERASE-LIKE PROTEIN 24"/>
    <property type="match status" value="1"/>
</dbReference>
<feature type="domain" description="Methyltransferase" evidence="2">
    <location>
        <begin position="135"/>
        <end position="300"/>
    </location>
</feature>
<dbReference type="Proteomes" id="UP001381693">
    <property type="component" value="Unassembled WGS sequence"/>
</dbReference>
<reference evidence="3 4" key="1">
    <citation type="submission" date="2023-11" db="EMBL/GenBank/DDBJ databases">
        <title>Halocaridina rubra genome assembly.</title>
        <authorList>
            <person name="Smith C."/>
        </authorList>
    </citation>
    <scope>NUCLEOTIDE SEQUENCE [LARGE SCALE GENOMIC DNA]</scope>
    <source>
        <strain evidence="3">EP-1</strain>
        <tissue evidence="3">Whole</tissue>
    </source>
</reference>
<dbReference type="InterPro" id="IPR029063">
    <property type="entry name" value="SAM-dependent_MTases_sf"/>
</dbReference>
<keyword evidence="1" id="KW-0472">Membrane</keyword>
<sequence length="391" mass="45209">MAIRNAVRRWTVTVLMTSASLLLVIVLDRHTGMLTPRRYLLLQFRYHSLKNTGSSVEYVTIPPPLPIEVKNLTNQAGEEYRNLFVRRKHSLAASSDQSDIREELPSSSEVPIAAFNKTMIDMEEVKELVNLITAPTYPCRKLLKQGGRTCHKYPDGDKKVCMDDEVAPDSKSCIVYSAGIGHDFSFDFAMADLGCEVFAFDHDDIHNQYDSAQSKRVHVGHVRLGARVEYQTEINKVTNKNFTYFYRPLDNIMYILYHEKANIDLLKIDIEGYEWEVLERSVFKTDILERTKQLAIEIHMDDLLNSVLHSQASKKILKKYAQILKGLRSHGFELVYYEPNFISPIPMMKIGGRVMPVFAEQLWINRHYKKGTRPRYPRPLHQLIKRVDSEE</sequence>
<dbReference type="InterPro" id="IPR025714">
    <property type="entry name" value="Methyltranfer_dom"/>
</dbReference>
<dbReference type="SUPFAM" id="SSF53335">
    <property type="entry name" value="S-adenosyl-L-methionine-dependent methyltransferases"/>
    <property type="match status" value="1"/>
</dbReference>
<dbReference type="PANTHER" id="PTHR32026:SF10">
    <property type="entry name" value="METHYLTRANSFERASE-LIKE PROTEIN 24-RELATED"/>
    <property type="match status" value="1"/>
</dbReference>
<keyword evidence="4" id="KW-1185">Reference proteome</keyword>
<proteinExistence type="predicted"/>
<dbReference type="InterPro" id="IPR026913">
    <property type="entry name" value="METTL24"/>
</dbReference>
<evidence type="ECO:0000313" key="3">
    <source>
        <dbReference type="EMBL" id="KAK7071269.1"/>
    </source>
</evidence>
<protein>
    <recommendedName>
        <fullName evidence="2">Methyltransferase domain-containing protein</fullName>
    </recommendedName>
</protein>
<feature type="transmembrane region" description="Helical" evidence="1">
    <location>
        <begin position="7"/>
        <end position="27"/>
    </location>
</feature>
<dbReference type="Gene3D" id="3.40.50.150">
    <property type="entry name" value="Vaccinia Virus protein VP39"/>
    <property type="match status" value="1"/>
</dbReference>
<keyword evidence="1" id="KW-0812">Transmembrane</keyword>
<accession>A0AAN8X381</accession>